<protein>
    <submittedName>
        <fullName evidence="8">Putative secreted aspartic proteinase protein</fullName>
    </submittedName>
</protein>
<gene>
    <name evidence="8" type="ORF">UCRPA7_4902</name>
</gene>
<dbReference type="OrthoDB" id="771136at2759"/>
<evidence type="ECO:0000313" key="9">
    <source>
        <dbReference type="Proteomes" id="UP000014074"/>
    </source>
</evidence>
<dbReference type="PRINTS" id="PR00792">
    <property type="entry name" value="PEPSIN"/>
</dbReference>
<feature type="active site" evidence="3">
    <location>
        <position position="288"/>
    </location>
</feature>
<sequence>MSPPSGLTSLLVVGLTSCVLGAEKGGAPISLPVRTVGRGADAVRGLEPRGSAVANVLSSADYYAIEVAIGAPGQVVALEVDTGSWDLWVNPDCSNAGPIPGSSDRCKAAGQYWPSDTSTPEDPATATYQTTGFGQFAGDVNLSYYTDFVDIGVRLTNQIFGVATASHNESVGKMGLGPHPVYGFNETLVLSQIANLGYLNSRAFSLTLPSLDKPDGTGTLIFGGIDKGKFTGGLEKLDIIPPEAAPVKKYANWVRLDSLQLYIPPFSFGTKYSLPQTLATGGTGVIIDSGSSSVALPPNITQAIYTQLSATPDTSLGITLNKVDCGLRGSSGFLSFGFNDTVISIEMRELVMDGASIGKNGSCYLLLYPNDIPLLGAPFLRAAYAIFDWDTQDIHIARSANCGTDVQALEAGDEAMSGIVGNCFPSPKKAKLNAPVRRRW</sequence>
<dbReference type="InterPro" id="IPR001969">
    <property type="entry name" value="Aspartic_peptidase_AS"/>
</dbReference>
<keyword evidence="2 5" id="KW-0064">Aspartyl protease</keyword>
<dbReference type="InterPro" id="IPR021109">
    <property type="entry name" value="Peptidase_aspartic_dom_sf"/>
</dbReference>
<dbReference type="Proteomes" id="UP000014074">
    <property type="component" value="Unassembled WGS sequence"/>
</dbReference>
<evidence type="ECO:0000256" key="5">
    <source>
        <dbReference type="RuleBase" id="RU000454"/>
    </source>
</evidence>
<reference evidence="9" key="1">
    <citation type="journal article" date="2013" name="Genome Announc.">
        <title>Draft genome sequence of the ascomycete Phaeoacremonium aleophilum strain UCR-PA7, a causal agent of the esca disease complex in grapevines.</title>
        <authorList>
            <person name="Blanco-Ulate B."/>
            <person name="Rolshausen P."/>
            <person name="Cantu D."/>
        </authorList>
    </citation>
    <scope>NUCLEOTIDE SEQUENCE [LARGE SCALE GENOMIC DNA]</scope>
    <source>
        <strain evidence="9">UCR-PA7</strain>
    </source>
</reference>
<dbReference type="HOGENOM" id="CLU_013253_9_4_1"/>
<evidence type="ECO:0000256" key="1">
    <source>
        <dbReference type="ARBA" id="ARBA00007447"/>
    </source>
</evidence>
<dbReference type="InterPro" id="IPR001461">
    <property type="entry name" value="Aspartic_peptidase_A1"/>
</dbReference>
<dbReference type="EMBL" id="KB933141">
    <property type="protein sequence ID" value="EON99616.1"/>
    <property type="molecule type" value="Genomic_DNA"/>
</dbReference>
<dbReference type="PANTHER" id="PTHR47966">
    <property type="entry name" value="BETA-SITE APP-CLEAVING ENZYME, ISOFORM A-RELATED"/>
    <property type="match status" value="1"/>
</dbReference>
<dbReference type="Pfam" id="PF00026">
    <property type="entry name" value="Asp"/>
    <property type="match status" value="1"/>
</dbReference>
<feature type="disulfide bond" evidence="4">
    <location>
        <begin position="325"/>
        <end position="363"/>
    </location>
</feature>
<feature type="active site" evidence="3">
    <location>
        <position position="81"/>
    </location>
</feature>
<dbReference type="GO" id="GO:0006508">
    <property type="term" value="P:proteolysis"/>
    <property type="evidence" value="ECO:0007669"/>
    <property type="project" value="UniProtKB-KW"/>
</dbReference>
<evidence type="ECO:0000256" key="4">
    <source>
        <dbReference type="PIRSR" id="PIRSR601461-2"/>
    </source>
</evidence>
<dbReference type="eggNOG" id="KOG1339">
    <property type="taxonomic scope" value="Eukaryota"/>
</dbReference>
<keyword evidence="4" id="KW-1015">Disulfide bond</keyword>
<organism evidence="8 9">
    <name type="scientific">Phaeoacremonium minimum (strain UCR-PA7)</name>
    <name type="common">Esca disease fungus</name>
    <name type="synonym">Togninia minima</name>
    <dbReference type="NCBI Taxonomy" id="1286976"/>
    <lineage>
        <taxon>Eukaryota</taxon>
        <taxon>Fungi</taxon>
        <taxon>Dikarya</taxon>
        <taxon>Ascomycota</taxon>
        <taxon>Pezizomycotina</taxon>
        <taxon>Sordariomycetes</taxon>
        <taxon>Sordariomycetidae</taxon>
        <taxon>Togniniales</taxon>
        <taxon>Togniniaceae</taxon>
        <taxon>Phaeoacremonium</taxon>
    </lineage>
</organism>
<dbReference type="Gene3D" id="2.40.70.10">
    <property type="entry name" value="Acid Proteases"/>
    <property type="match status" value="2"/>
</dbReference>
<evidence type="ECO:0000256" key="2">
    <source>
        <dbReference type="ARBA" id="ARBA00022750"/>
    </source>
</evidence>
<evidence type="ECO:0000256" key="3">
    <source>
        <dbReference type="PIRSR" id="PIRSR601461-1"/>
    </source>
</evidence>
<proteinExistence type="inferred from homology"/>
<keyword evidence="6" id="KW-0732">Signal</keyword>
<evidence type="ECO:0000313" key="8">
    <source>
        <dbReference type="EMBL" id="EON99616.1"/>
    </source>
</evidence>
<accession>R8BJX7</accession>
<evidence type="ECO:0000259" key="7">
    <source>
        <dbReference type="PROSITE" id="PS51767"/>
    </source>
</evidence>
<comment type="similarity">
    <text evidence="1 5">Belongs to the peptidase A1 family.</text>
</comment>
<dbReference type="KEGG" id="tmn:UCRPA7_4902"/>
<dbReference type="RefSeq" id="XP_007915644.1">
    <property type="nucleotide sequence ID" value="XM_007917453.1"/>
</dbReference>
<feature type="chain" id="PRO_5004462824" evidence="6">
    <location>
        <begin position="22"/>
        <end position="440"/>
    </location>
</feature>
<dbReference type="PANTHER" id="PTHR47966:SF65">
    <property type="entry name" value="ASPARTIC-TYPE ENDOPEPTIDASE"/>
    <property type="match status" value="1"/>
</dbReference>
<name>R8BJX7_PHAM7</name>
<dbReference type="AlphaFoldDB" id="R8BJX7"/>
<dbReference type="PROSITE" id="PS51767">
    <property type="entry name" value="PEPTIDASE_A1"/>
    <property type="match status" value="1"/>
</dbReference>
<keyword evidence="5" id="KW-0645">Protease</keyword>
<feature type="domain" description="Peptidase A1" evidence="7">
    <location>
        <begin position="63"/>
        <end position="397"/>
    </location>
</feature>
<feature type="signal peptide" evidence="6">
    <location>
        <begin position="1"/>
        <end position="21"/>
    </location>
</feature>
<dbReference type="PROSITE" id="PS00141">
    <property type="entry name" value="ASP_PROTEASE"/>
    <property type="match status" value="1"/>
</dbReference>
<dbReference type="InterPro" id="IPR033121">
    <property type="entry name" value="PEPTIDASE_A1"/>
</dbReference>
<dbReference type="SUPFAM" id="SSF50630">
    <property type="entry name" value="Acid proteases"/>
    <property type="match status" value="1"/>
</dbReference>
<keyword evidence="9" id="KW-1185">Reference proteome</keyword>
<evidence type="ECO:0000256" key="6">
    <source>
        <dbReference type="SAM" id="SignalP"/>
    </source>
</evidence>
<dbReference type="GeneID" id="19325402"/>
<keyword evidence="5" id="KW-0378">Hydrolase</keyword>
<dbReference type="GO" id="GO:0004190">
    <property type="term" value="F:aspartic-type endopeptidase activity"/>
    <property type="evidence" value="ECO:0007669"/>
    <property type="project" value="UniProtKB-KW"/>
</dbReference>